<dbReference type="SUPFAM" id="SSF53756">
    <property type="entry name" value="UDP-Glycosyltransferase/glycogen phosphorylase"/>
    <property type="match status" value="1"/>
</dbReference>
<dbReference type="InterPro" id="IPR003835">
    <property type="entry name" value="Glyco_trans_19"/>
</dbReference>
<protein>
    <submittedName>
        <fullName evidence="1">Uncharacterized protein</fullName>
    </submittedName>
</protein>
<organism evidence="1 2">
    <name type="scientific">Aerophobetes bacterium</name>
    <dbReference type="NCBI Taxonomy" id="2030807"/>
    <lineage>
        <taxon>Bacteria</taxon>
        <taxon>Candidatus Aerophobota</taxon>
    </lineage>
</organism>
<dbReference type="Proteomes" id="UP000279422">
    <property type="component" value="Unassembled WGS sequence"/>
</dbReference>
<reference evidence="1 2" key="1">
    <citation type="submission" date="2018-06" db="EMBL/GenBank/DDBJ databases">
        <title>Extensive metabolic versatility and redundancy in microbially diverse, dynamic hydrothermal sediments.</title>
        <authorList>
            <person name="Dombrowski N."/>
            <person name="Teske A."/>
            <person name="Baker B.J."/>
        </authorList>
    </citation>
    <scope>NUCLEOTIDE SEQUENCE [LARGE SCALE GENOMIC DNA]</scope>
    <source>
        <strain evidence="1">B47_G16</strain>
    </source>
</reference>
<dbReference type="AlphaFoldDB" id="A0A497E8Q8"/>
<sequence length="409" mass="46075">MYIFIVTNSPGELAGWVRPVARSLKRKKPEVKVIVVIAPCQYASGSEKKFAKDLPEVDYVMGRLEYLKFVLWGLKPPLLDLDAPLKGVVLFLGGDPVHSLLLSKRLGLPAFSYMHRPRYKKYFKKFMVVDEKMRKKFIEEGVSSDKVVVIGDLVADAVEDIMPKEKIYTSLQINPASLCISLFPGSRPQIVRYMSPFFLRVAEIVKEEFAEARFLLVLSPFISRKELTSLTEEELNKVFQVRQAKLKRKEGRWELITASGLEVLVVEENRYEAMSISTIAITIPGTNTHELSLLGVPMVVAVPLNKPEAIPFDGLAGLMGNLPVVGSSIKRWMVKRYNSKVKFTAIPNRWAGKSIVPEVRGKLEPEDVAEKAVKLLREPERLRQISRELKGLFPRAGSADRLAEAILNN</sequence>
<dbReference type="Pfam" id="PF02684">
    <property type="entry name" value="LpxB"/>
    <property type="match status" value="1"/>
</dbReference>
<evidence type="ECO:0000313" key="1">
    <source>
        <dbReference type="EMBL" id="RLE10796.1"/>
    </source>
</evidence>
<dbReference type="GO" id="GO:0005543">
    <property type="term" value="F:phospholipid binding"/>
    <property type="evidence" value="ECO:0007669"/>
    <property type="project" value="TreeGrafter"/>
</dbReference>
<name>A0A497E8Q8_UNCAE</name>
<dbReference type="GO" id="GO:0016020">
    <property type="term" value="C:membrane"/>
    <property type="evidence" value="ECO:0007669"/>
    <property type="project" value="GOC"/>
</dbReference>
<gene>
    <name evidence="1" type="ORF">DRJ00_00465</name>
</gene>
<dbReference type="GO" id="GO:0008915">
    <property type="term" value="F:lipid-A-disaccharide synthase activity"/>
    <property type="evidence" value="ECO:0007669"/>
    <property type="project" value="InterPro"/>
</dbReference>
<comment type="caution">
    <text evidence="1">The sequence shown here is derived from an EMBL/GenBank/DDBJ whole genome shotgun (WGS) entry which is preliminary data.</text>
</comment>
<dbReference type="EMBL" id="QMPZ01000002">
    <property type="protein sequence ID" value="RLE10796.1"/>
    <property type="molecule type" value="Genomic_DNA"/>
</dbReference>
<dbReference type="PANTHER" id="PTHR30372:SF6">
    <property type="entry name" value="LIPID-A-DISACCHARIDE SYNTHASE"/>
    <property type="match status" value="1"/>
</dbReference>
<dbReference type="GO" id="GO:0009245">
    <property type="term" value="P:lipid A biosynthetic process"/>
    <property type="evidence" value="ECO:0007669"/>
    <property type="project" value="InterPro"/>
</dbReference>
<accession>A0A497E8Q8</accession>
<evidence type="ECO:0000313" key="2">
    <source>
        <dbReference type="Proteomes" id="UP000279422"/>
    </source>
</evidence>
<dbReference type="PANTHER" id="PTHR30372">
    <property type="entry name" value="LIPID-A-DISACCHARIDE SYNTHASE"/>
    <property type="match status" value="1"/>
</dbReference>
<proteinExistence type="predicted"/>